<dbReference type="Proteomes" id="UP000515124">
    <property type="component" value="Unplaced"/>
</dbReference>
<dbReference type="RefSeq" id="XP_021809861.1">
    <property type="nucleotide sequence ID" value="XM_021954169.1"/>
</dbReference>
<sequence>MEHQPLLQRYRRDRRKLLEFLLSSSGLVTELRTPSGSAASLSHIDFDTLSADYVLDCVKSGGVVDISEATKKYFHESSYPLMIHSQLGNSFFLLSDPESSGSPPRRVPSPINVNRTSENASSSSTQMDSLNVEDIAKAGDYYGFKDRAMPSAPLKPVEDVTNMSLGLPHLNTGLLDDDLRELAYEILLASMATSGIVICSIEDRKKQRSSKLLSRLKSRKDTANVQSQPLERHLQLLNTIRVQMQASILEELLCFSANLVAHDQQAIKRSLAVVRNSKEWDFMSLSERAEVLSVIKQVALKFSSLPGHFGIQSETYYWTSGYHLNIRLYEKLLLGVFDVLDEGQLIEEADEFLMLIKMTWPTLGITQKIHDAIYGWVLFQQFVATDEPVLLEYATLELQKIISAEDDDEKLRLYMNSLLCSRQCNGSEIKLSLVEAVFYLISIWCESKLEDYHLHFSQQPCHLKKVWSLVSVVGIHTFRDGGDMKLSRLNILDEDASTIFESYVKRSIEAAYRRVASNIDHLSKVEKKHPLNVLANELRLISEREFNVFYPKLCKLCPQSVMIMAMLLHRVYWERLKSFIDGVSSLSEDVISVLPAADLLDQGLTQLYNIGNGANSGDLHHYPIGEVAKPIILDWVIAQHARILEWTGRAFDLEEWEPLSSQQRQAPSIIEVFRIIEETVDQFFGFNLPMDITHLQGLLSVVFHTLDAYLLKLLDELVEKNHLYPSPPPLTRYKETTIPVMKKKLLECLPLDDNVYDKLNSLTIPKLCIRLNTLKYIQKQIDILEEGIRKSWALVRHSSDKKWDKKQSLGTSTCNEQVDELFATTFEIIRDTAANAISRLCDFTGARVVFLDLRHAFLFGLYCGNVEGARLDGVLTHIDTVLGHLCGLIDDSLRDVVVLSIFRASLEGFVWVLLDGGPSRAFCDSDILLMEDDLATLKEFFVADGEGLPRSLVEQEAKFAEQILNMYSFQTESIIQMLMAASEQISSGLDSHDHNHVRLNNAHTLVRILCHKKDREASKFLKRQYQFPMSSEYEDTPSKDPTSRSPLRSDLTNRSTSFHWNKMSPTSFKTFKKKLQDATSEIRNVAW</sequence>
<dbReference type="PROSITE" id="PS51259">
    <property type="entry name" value="MHD2"/>
    <property type="match status" value="1"/>
</dbReference>
<accession>A0A6P5S8Q3</accession>
<evidence type="ECO:0000259" key="2">
    <source>
        <dbReference type="PROSITE" id="PS51258"/>
    </source>
</evidence>
<dbReference type="PANTHER" id="PTHR31280:SF3">
    <property type="entry name" value="DNA TOPOISOMERASE 4 SUBUNIT B (DUF810)"/>
    <property type="match status" value="1"/>
</dbReference>
<organism evidence="4 5">
    <name type="scientific">Prunus avium</name>
    <name type="common">Cherry</name>
    <name type="synonym">Cerasus avium</name>
    <dbReference type="NCBI Taxonomy" id="42229"/>
    <lineage>
        <taxon>Eukaryota</taxon>
        <taxon>Viridiplantae</taxon>
        <taxon>Streptophyta</taxon>
        <taxon>Embryophyta</taxon>
        <taxon>Tracheophyta</taxon>
        <taxon>Spermatophyta</taxon>
        <taxon>Magnoliopsida</taxon>
        <taxon>eudicotyledons</taxon>
        <taxon>Gunneridae</taxon>
        <taxon>Pentapetalae</taxon>
        <taxon>rosids</taxon>
        <taxon>fabids</taxon>
        <taxon>Rosales</taxon>
        <taxon>Rosaceae</taxon>
        <taxon>Amygdaloideae</taxon>
        <taxon>Amygdaleae</taxon>
        <taxon>Prunus</taxon>
    </lineage>
</organism>
<evidence type="ECO:0000256" key="1">
    <source>
        <dbReference type="SAM" id="MobiDB-lite"/>
    </source>
</evidence>
<dbReference type="AlphaFoldDB" id="A0A6P5S8Q3"/>
<feature type="compositionally biased region" description="Polar residues" evidence="1">
    <location>
        <begin position="1043"/>
        <end position="1058"/>
    </location>
</feature>
<dbReference type="GeneID" id="110753294"/>
<feature type="region of interest" description="Disordered" evidence="1">
    <location>
        <begin position="95"/>
        <end position="127"/>
    </location>
</feature>
<dbReference type="InterPro" id="IPR008528">
    <property type="entry name" value="unc-13_homologue"/>
</dbReference>
<feature type="compositionally biased region" description="Low complexity" evidence="1">
    <location>
        <begin position="97"/>
        <end position="110"/>
    </location>
</feature>
<feature type="domain" description="MHD1" evidence="2">
    <location>
        <begin position="591"/>
        <end position="717"/>
    </location>
</feature>
<dbReference type="InterPro" id="IPR014772">
    <property type="entry name" value="Munc13_dom-2"/>
</dbReference>
<dbReference type="Pfam" id="PF25761">
    <property type="entry name" value="TPR_PATROL1"/>
    <property type="match status" value="1"/>
</dbReference>
<dbReference type="PROSITE" id="PS51258">
    <property type="entry name" value="MHD1"/>
    <property type="match status" value="1"/>
</dbReference>
<evidence type="ECO:0000313" key="5">
    <source>
        <dbReference type="RefSeq" id="XP_021809861.1"/>
    </source>
</evidence>
<gene>
    <name evidence="5" type="primary">LOC110753294</name>
</gene>
<dbReference type="InterPro" id="IPR014770">
    <property type="entry name" value="Munc13_1"/>
</dbReference>
<keyword evidence="4" id="KW-1185">Reference proteome</keyword>
<feature type="compositionally biased region" description="Polar residues" evidence="1">
    <location>
        <begin position="111"/>
        <end position="127"/>
    </location>
</feature>
<feature type="region of interest" description="Disordered" evidence="1">
    <location>
        <begin position="1031"/>
        <end position="1058"/>
    </location>
</feature>
<feature type="domain" description="MHD2" evidence="3">
    <location>
        <begin position="868"/>
        <end position="978"/>
    </location>
</feature>
<dbReference type="InterPro" id="IPR057984">
    <property type="entry name" value="PATROL1_C"/>
</dbReference>
<dbReference type="Gene3D" id="1.10.357.50">
    <property type="match status" value="1"/>
</dbReference>
<dbReference type="PANTHER" id="PTHR31280">
    <property type="entry name" value="PROTEIN UNC-13 HOMOLOG"/>
    <property type="match status" value="1"/>
</dbReference>
<evidence type="ECO:0000259" key="3">
    <source>
        <dbReference type="PROSITE" id="PS51259"/>
    </source>
</evidence>
<name>A0A6P5S8Q3_PRUAV</name>
<evidence type="ECO:0000313" key="4">
    <source>
        <dbReference type="Proteomes" id="UP000515124"/>
    </source>
</evidence>
<proteinExistence type="predicted"/>
<reference evidence="5" key="1">
    <citation type="submission" date="2025-08" db="UniProtKB">
        <authorList>
            <consortium name="RefSeq"/>
        </authorList>
    </citation>
    <scope>IDENTIFICATION</scope>
</reference>
<protein>
    <submittedName>
        <fullName evidence="5">Uncharacterized protein LOC110753294 isoform X2</fullName>
    </submittedName>
</protein>